<dbReference type="InParanoid" id="A0A7F5RHJ4"/>
<dbReference type="AlphaFoldDB" id="A0A7F5RHJ4"/>
<organism evidence="2 3">
    <name type="scientific">Agrilus planipennis</name>
    <name type="common">Emerald ash borer</name>
    <name type="synonym">Agrilus marcopoli</name>
    <dbReference type="NCBI Taxonomy" id="224129"/>
    <lineage>
        <taxon>Eukaryota</taxon>
        <taxon>Metazoa</taxon>
        <taxon>Ecdysozoa</taxon>
        <taxon>Arthropoda</taxon>
        <taxon>Hexapoda</taxon>
        <taxon>Insecta</taxon>
        <taxon>Pterygota</taxon>
        <taxon>Neoptera</taxon>
        <taxon>Endopterygota</taxon>
        <taxon>Coleoptera</taxon>
        <taxon>Polyphaga</taxon>
        <taxon>Elateriformia</taxon>
        <taxon>Buprestoidea</taxon>
        <taxon>Buprestidae</taxon>
        <taxon>Agrilinae</taxon>
        <taxon>Agrilus</taxon>
    </lineage>
</organism>
<dbReference type="GeneID" id="112906067"/>
<protein>
    <submittedName>
        <fullName evidence="3">Growth hormone-inducible transmembrane protein-like</fullName>
    </submittedName>
</protein>
<name>A0A7F5RHJ4_AGRPL</name>
<dbReference type="RefSeq" id="XP_025835464.1">
    <property type="nucleotide sequence ID" value="XM_025979679.1"/>
</dbReference>
<feature type="transmembrane region" description="Helical" evidence="1">
    <location>
        <begin position="130"/>
        <end position="149"/>
    </location>
</feature>
<accession>A0A7F5RHJ4</accession>
<feature type="transmembrane region" description="Helical" evidence="1">
    <location>
        <begin position="249"/>
        <end position="269"/>
    </location>
</feature>
<dbReference type="OrthoDB" id="6285520at2759"/>
<keyword evidence="2" id="KW-1185">Reference proteome</keyword>
<feature type="transmembrane region" description="Helical" evidence="1">
    <location>
        <begin position="186"/>
        <end position="206"/>
    </location>
</feature>
<gene>
    <name evidence="3" type="primary">LOC112906067</name>
</gene>
<keyword evidence="1" id="KW-1133">Transmembrane helix</keyword>
<reference evidence="3" key="1">
    <citation type="submission" date="2025-08" db="UniProtKB">
        <authorList>
            <consortium name="RefSeq"/>
        </authorList>
    </citation>
    <scope>IDENTIFICATION</scope>
    <source>
        <tissue evidence="3">Entire body</tissue>
    </source>
</reference>
<keyword evidence="1" id="KW-0812">Transmembrane</keyword>
<evidence type="ECO:0000313" key="2">
    <source>
        <dbReference type="Proteomes" id="UP000192223"/>
    </source>
</evidence>
<proteinExistence type="predicted"/>
<dbReference type="Proteomes" id="UP000192223">
    <property type="component" value="Unplaced"/>
</dbReference>
<keyword evidence="1" id="KW-0472">Membrane</keyword>
<dbReference type="KEGG" id="apln:112906067"/>
<feature type="transmembrane region" description="Helical" evidence="1">
    <location>
        <begin position="99"/>
        <end position="118"/>
    </location>
</feature>
<sequence>MNRLILKLNTRYGLKLTTAKRFNNLTISRLICIKNNLSEHNCDREEKETTAIKSTNGFKHLLAGSAFLGLCTFCCQGFIRSKSDKEVWPNKVKDYLTLITLYDQISLAVAVVSGLISVRHPPLLRCTYNHVYLTSAIGIGLIGGTGLLIRQMPYEKDFSSKHAAWLIHEVLLGGFGGNMLFTAGPLLLRLVLYFAGAVTALNLVVLSSSNEEFLKVRGPISEFLGVVICACYSHWFLPATNVYYSKMQSPLLSISLYGCLIYGCVLLWFDVVKRIFISECYSQSKTSDRKPLDPINITIATKTFAFMGSLVADNDCGRTL</sequence>
<evidence type="ECO:0000313" key="3">
    <source>
        <dbReference type="RefSeq" id="XP_025835464.1"/>
    </source>
</evidence>
<evidence type="ECO:0000256" key="1">
    <source>
        <dbReference type="SAM" id="Phobius"/>
    </source>
</evidence>
<feature type="transmembrane region" description="Helical" evidence="1">
    <location>
        <begin position="61"/>
        <end position="79"/>
    </location>
</feature>
<feature type="transmembrane region" description="Helical" evidence="1">
    <location>
        <begin position="218"/>
        <end position="237"/>
    </location>
</feature>